<protein>
    <submittedName>
        <fullName evidence="1">Uncharacterized protein</fullName>
    </submittedName>
</protein>
<evidence type="ECO:0000313" key="1">
    <source>
        <dbReference type="EMBL" id="MBX6980116.1"/>
    </source>
</evidence>
<dbReference type="EMBL" id="SHDO01000008">
    <property type="protein sequence ID" value="MBX6980116.1"/>
    <property type="molecule type" value="Genomic_DNA"/>
</dbReference>
<reference evidence="1" key="1">
    <citation type="submission" date="2019-02" db="EMBL/GenBank/DDBJ databases">
        <title>Genomic characterization of isolates from hospital effluents in KZN, South Africa.</title>
        <authorList>
            <person name="Ntshobeni N."/>
            <person name="Allam M."/>
            <person name="Ismail A."/>
            <person name="Amoako D."/>
            <person name="Essack S."/>
            <person name="Chenia H."/>
        </authorList>
    </citation>
    <scope>NUCLEOTIDE SEQUENCE</scope>
    <source>
        <strain evidence="1">AFE97_S1</strain>
    </source>
</reference>
<dbReference type="RefSeq" id="WP_131680138.1">
    <property type="nucleotide sequence ID" value="NZ_SHCZ01000003.1"/>
</dbReference>
<accession>A0AAP2NVA9</accession>
<organism evidence="1 2">
    <name type="scientific">Providencia rettgeri</name>
    <dbReference type="NCBI Taxonomy" id="587"/>
    <lineage>
        <taxon>Bacteria</taxon>
        <taxon>Pseudomonadati</taxon>
        <taxon>Pseudomonadota</taxon>
        <taxon>Gammaproteobacteria</taxon>
        <taxon>Enterobacterales</taxon>
        <taxon>Morganellaceae</taxon>
        <taxon>Providencia</taxon>
    </lineage>
</organism>
<comment type="caution">
    <text evidence="1">The sequence shown here is derived from an EMBL/GenBank/DDBJ whole genome shotgun (WGS) entry which is preliminary data.</text>
</comment>
<proteinExistence type="predicted"/>
<dbReference type="AlphaFoldDB" id="A0AAP2NVA9"/>
<name>A0AAP2NVA9_PRORE</name>
<gene>
    <name evidence="1" type="ORF">EX242_07570</name>
</gene>
<dbReference type="Proteomes" id="UP000824410">
    <property type="component" value="Unassembled WGS sequence"/>
</dbReference>
<sequence>MLKTFRVTGYTVNKRGLTVGFNYDISASNTEQAKEKALFACKTLHCKHTRITKTVEVTNHD</sequence>
<evidence type="ECO:0000313" key="2">
    <source>
        <dbReference type="Proteomes" id="UP000824410"/>
    </source>
</evidence>